<dbReference type="SUPFAM" id="SSF51366">
    <property type="entry name" value="Ribulose-phoshate binding barrel"/>
    <property type="match status" value="1"/>
</dbReference>
<evidence type="ECO:0000256" key="8">
    <source>
        <dbReference type="ARBA" id="ARBA00049047"/>
    </source>
</evidence>
<keyword evidence="4 9" id="KW-0028">Amino-acid biosynthesis</keyword>
<feature type="active site" description="Proton acceptor" evidence="9">
    <location>
        <position position="62"/>
    </location>
</feature>
<feature type="active site" description="Proton acceptor" evidence="9">
    <location>
        <position position="51"/>
    </location>
</feature>
<dbReference type="InterPro" id="IPR018204">
    <property type="entry name" value="Trp_synthase_alpha_AS"/>
</dbReference>
<evidence type="ECO:0000313" key="11">
    <source>
        <dbReference type="EMBL" id="MBP3192411.1"/>
    </source>
</evidence>
<keyword evidence="6 9" id="KW-0057">Aromatic amino acid biosynthesis</keyword>
<dbReference type="InterPro" id="IPR002028">
    <property type="entry name" value="Trp_synthase_suA"/>
</dbReference>
<dbReference type="PANTHER" id="PTHR43406:SF1">
    <property type="entry name" value="TRYPTOPHAN SYNTHASE ALPHA CHAIN, CHLOROPLASTIC"/>
    <property type="match status" value="1"/>
</dbReference>
<organism evidence="11 12">
    <name type="scientific">Natronogracilivirga saccharolytica</name>
    <dbReference type="NCBI Taxonomy" id="2812953"/>
    <lineage>
        <taxon>Bacteria</taxon>
        <taxon>Pseudomonadati</taxon>
        <taxon>Balneolota</taxon>
        <taxon>Balneolia</taxon>
        <taxon>Balneolales</taxon>
        <taxon>Cyclonatronaceae</taxon>
        <taxon>Natronogracilivirga</taxon>
    </lineage>
</organism>
<dbReference type="GO" id="GO:0004834">
    <property type="term" value="F:tryptophan synthase activity"/>
    <property type="evidence" value="ECO:0007669"/>
    <property type="project" value="UniProtKB-UniRule"/>
</dbReference>
<dbReference type="AlphaFoldDB" id="A0A8J7UTA5"/>
<gene>
    <name evidence="9" type="primary">trpA</name>
    <name evidence="11" type="ORF">NATSA_07035</name>
</gene>
<evidence type="ECO:0000256" key="9">
    <source>
        <dbReference type="HAMAP-Rule" id="MF_00131"/>
    </source>
</evidence>
<dbReference type="Gene3D" id="3.20.20.70">
    <property type="entry name" value="Aldolase class I"/>
    <property type="match status" value="1"/>
</dbReference>
<evidence type="ECO:0000256" key="7">
    <source>
        <dbReference type="ARBA" id="ARBA00023239"/>
    </source>
</evidence>
<protein>
    <recommendedName>
        <fullName evidence="9">Tryptophan synthase alpha chain</fullName>
        <ecNumber evidence="9">4.2.1.20</ecNumber>
    </recommendedName>
</protein>
<keyword evidence="5 9" id="KW-0822">Tryptophan biosynthesis</keyword>
<sequence length="274" mass="30000">MSKKNRIETIFHNRRPDQKIMSLFVTAGYPEVEKTPELVVELTKSGADIIELGMPFSDPLADGPTIQFANKTAIDQGVNIESIFEMVRRIREKSEVPVVLMGYINPVLKFGLNSFFSRAAECGVDGVIIPDAPPGELPELDELAAGNGIATIYLVAPNTPDERMKEIDKRSSGFVYCVSVAGVTGARKGAEVSRSVTSFIQRVTSNVTKNPVLIGFGISSHEDAVQISKEVDGFIVGSALIDKIREEYPASDWIQKTADFVKVLKIGEHQKQVM</sequence>
<accession>A0A8J7UTA5</accession>
<dbReference type="HAMAP" id="MF_00131">
    <property type="entry name" value="Trp_synth_alpha"/>
    <property type="match status" value="1"/>
</dbReference>
<evidence type="ECO:0000256" key="5">
    <source>
        <dbReference type="ARBA" id="ARBA00022822"/>
    </source>
</evidence>
<dbReference type="Proteomes" id="UP000673975">
    <property type="component" value="Unassembled WGS sequence"/>
</dbReference>
<dbReference type="NCBIfam" id="TIGR00262">
    <property type="entry name" value="trpA"/>
    <property type="match status" value="1"/>
</dbReference>
<evidence type="ECO:0000256" key="6">
    <source>
        <dbReference type="ARBA" id="ARBA00023141"/>
    </source>
</evidence>
<evidence type="ECO:0000313" key="12">
    <source>
        <dbReference type="Proteomes" id="UP000673975"/>
    </source>
</evidence>
<dbReference type="Pfam" id="PF00290">
    <property type="entry name" value="Trp_syntA"/>
    <property type="match status" value="1"/>
</dbReference>
<dbReference type="PROSITE" id="PS00167">
    <property type="entry name" value="TRP_SYNTHASE_ALPHA"/>
    <property type="match status" value="1"/>
</dbReference>
<comment type="similarity">
    <text evidence="9 10">Belongs to the TrpA family.</text>
</comment>
<evidence type="ECO:0000256" key="1">
    <source>
        <dbReference type="ARBA" id="ARBA00003365"/>
    </source>
</evidence>
<evidence type="ECO:0000256" key="3">
    <source>
        <dbReference type="ARBA" id="ARBA00011270"/>
    </source>
</evidence>
<comment type="subunit">
    <text evidence="3 9">Tetramer of two alpha and two beta chains.</text>
</comment>
<dbReference type="PANTHER" id="PTHR43406">
    <property type="entry name" value="TRYPTOPHAN SYNTHASE, ALPHA CHAIN"/>
    <property type="match status" value="1"/>
</dbReference>
<comment type="pathway">
    <text evidence="2 9">Amino-acid biosynthesis; L-tryptophan biosynthesis; L-tryptophan from chorismate: step 5/5.</text>
</comment>
<evidence type="ECO:0000256" key="2">
    <source>
        <dbReference type="ARBA" id="ARBA00004733"/>
    </source>
</evidence>
<dbReference type="RefSeq" id="WP_210511311.1">
    <property type="nucleotide sequence ID" value="NZ_JAFIDN010000004.1"/>
</dbReference>
<proteinExistence type="inferred from homology"/>
<comment type="catalytic activity">
    <reaction evidence="8 9">
        <text>(1S,2R)-1-C-(indol-3-yl)glycerol 3-phosphate + L-serine = D-glyceraldehyde 3-phosphate + L-tryptophan + H2O</text>
        <dbReference type="Rhea" id="RHEA:10532"/>
        <dbReference type="ChEBI" id="CHEBI:15377"/>
        <dbReference type="ChEBI" id="CHEBI:33384"/>
        <dbReference type="ChEBI" id="CHEBI:57912"/>
        <dbReference type="ChEBI" id="CHEBI:58866"/>
        <dbReference type="ChEBI" id="CHEBI:59776"/>
        <dbReference type="EC" id="4.2.1.20"/>
    </reaction>
</comment>
<dbReference type="EC" id="4.2.1.20" evidence="9"/>
<dbReference type="EMBL" id="JAFIDN010000004">
    <property type="protein sequence ID" value="MBP3192411.1"/>
    <property type="molecule type" value="Genomic_DNA"/>
</dbReference>
<keyword evidence="7 9" id="KW-0456">Lyase</keyword>
<dbReference type="InterPro" id="IPR011060">
    <property type="entry name" value="RibuloseP-bd_barrel"/>
</dbReference>
<dbReference type="InterPro" id="IPR013785">
    <property type="entry name" value="Aldolase_TIM"/>
</dbReference>
<dbReference type="FunFam" id="3.20.20.70:FF:000037">
    <property type="entry name" value="Tryptophan synthase alpha chain"/>
    <property type="match status" value="1"/>
</dbReference>
<keyword evidence="12" id="KW-1185">Reference proteome</keyword>
<evidence type="ECO:0000256" key="10">
    <source>
        <dbReference type="RuleBase" id="RU003662"/>
    </source>
</evidence>
<comment type="function">
    <text evidence="1 9">The alpha subunit is responsible for the aldol cleavage of indoleglycerol phosphate to indole and glyceraldehyde 3-phosphate.</text>
</comment>
<reference evidence="11" key="1">
    <citation type="submission" date="2021-02" db="EMBL/GenBank/DDBJ databases">
        <title>Natronogracilivirga saccharolytica gen. nov. sp. nov. a new anaerobic, haloalkiliphilic carbohydrate-fermenting bacterium from soda lake and proposing of Cyclonatronumiaceae fam. nov. in the phylum Balneolaeota.</title>
        <authorList>
            <person name="Zhilina T.N."/>
            <person name="Sorokin D.Y."/>
            <person name="Zavarzina D.G."/>
            <person name="Toshchakov S.V."/>
            <person name="Kublanov I.V."/>
        </authorList>
    </citation>
    <scope>NUCLEOTIDE SEQUENCE</scope>
    <source>
        <strain evidence="11">Z-1702</strain>
    </source>
</reference>
<name>A0A8J7UTA5_9BACT</name>
<comment type="caution">
    <text evidence="11">The sequence shown here is derived from an EMBL/GenBank/DDBJ whole genome shotgun (WGS) entry which is preliminary data.</text>
</comment>
<dbReference type="CDD" id="cd04724">
    <property type="entry name" value="Tryptophan_synthase_alpha"/>
    <property type="match status" value="1"/>
</dbReference>
<dbReference type="UniPathway" id="UPA00035">
    <property type="reaction ID" value="UER00044"/>
</dbReference>
<dbReference type="GO" id="GO:0005829">
    <property type="term" value="C:cytosol"/>
    <property type="evidence" value="ECO:0007669"/>
    <property type="project" value="TreeGrafter"/>
</dbReference>
<evidence type="ECO:0000256" key="4">
    <source>
        <dbReference type="ARBA" id="ARBA00022605"/>
    </source>
</evidence>